<accession>A0A645B2V2</accession>
<evidence type="ECO:0000313" key="1">
    <source>
        <dbReference type="EMBL" id="MPM59406.1"/>
    </source>
</evidence>
<dbReference type="InterPro" id="IPR016181">
    <property type="entry name" value="Acyl_CoA_acyltransferase"/>
</dbReference>
<gene>
    <name evidence="1" type="ORF">SDC9_106248</name>
</gene>
<proteinExistence type="predicted"/>
<reference evidence="1" key="1">
    <citation type="submission" date="2019-08" db="EMBL/GenBank/DDBJ databases">
        <authorList>
            <person name="Kucharzyk K."/>
            <person name="Murdoch R.W."/>
            <person name="Higgins S."/>
            <person name="Loffler F."/>
        </authorList>
    </citation>
    <scope>NUCLEOTIDE SEQUENCE</scope>
</reference>
<sequence length="317" mass="37224">MWLVTDGSGEIAGRIAGIYNPRSNEYHNENRVRFGWFDFINNKEVASLLLQKVSEWGRELGMAEMHGPLGYNTWNRQGMLTEGFENLPPVNCLYNYPYYNDIMEELGMEKQIDWVQVKLKADVGVPDKIRRINQMLLDKHKLRILDIKNMKNFDSFIDSFFRSYNESFRDIDNFIPLTKAEIAQIAKEYFPKLREELTCIIVDEHDNIAAFGVCFPNMSKSFQKAKGKLFPFGLFHILREFKKYDTIDLMILGAAPEWQNKGISSIYHTHIATNLERGTIKYAITNPQAENNSAYKVWERYGYEPYMRRRCYIKKID</sequence>
<dbReference type="SUPFAM" id="SSF55729">
    <property type="entry name" value="Acyl-CoA N-acyltransferases (Nat)"/>
    <property type="match status" value="1"/>
</dbReference>
<comment type="caution">
    <text evidence="1">The sequence shown here is derived from an EMBL/GenBank/DDBJ whole genome shotgun (WGS) entry which is preliminary data.</text>
</comment>
<dbReference type="InterPro" id="IPR039968">
    <property type="entry name" value="BcerS-like"/>
</dbReference>
<evidence type="ECO:0008006" key="2">
    <source>
        <dbReference type="Google" id="ProtNLM"/>
    </source>
</evidence>
<protein>
    <recommendedName>
        <fullName evidence="2">N-acetyltransferase domain-containing protein</fullName>
    </recommendedName>
</protein>
<organism evidence="1">
    <name type="scientific">bioreactor metagenome</name>
    <dbReference type="NCBI Taxonomy" id="1076179"/>
    <lineage>
        <taxon>unclassified sequences</taxon>
        <taxon>metagenomes</taxon>
        <taxon>ecological metagenomes</taxon>
    </lineage>
</organism>
<dbReference type="PANTHER" id="PTHR41368">
    <property type="entry name" value="PROTEIN YGHO"/>
    <property type="match status" value="1"/>
</dbReference>
<dbReference type="PANTHER" id="PTHR41368:SF1">
    <property type="entry name" value="PROTEIN YGHO"/>
    <property type="match status" value="1"/>
</dbReference>
<dbReference type="AlphaFoldDB" id="A0A645B2V2"/>
<dbReference type="EMBL" id="VSSQ01017276">
    <property type="protein sequence ID" value="MPM59406.1"/>
    <property type="molecule type" value="Genomic_DNA"/>
</dbReference>
<name>A0A645B2V2_9ZZZZ</name>
<dbReference type="Gene3D" id="3.40.630.30">
    <property type="match status" value="1"/>
</dbReference>